<dbReference type="EMBL" id="JAVDXW010000001">
    <property type="protein sequence ID" value="MDR7302204.1"/>
    <property type="molecule type" value="Genomic_DNA"/>
</dbReference>
<dbReference type="Pfam" id="PF05853">
    <property type="entry name" value="BKACE"/>
    <property type="match status" value="1"/>
</dbReference>
<dbReference type="RefSeq" id="WP_310273537.1">
    <property type="nucleotide sequence ID" value="NZ_JAVDXW010000001.1"/>
</dbReference>
<reference evidence="6" key="1">
    <citation type="submission" date="2023-07" db="EMBL/GenBank/DDBJ databases">
        <title>Sequencing the genomes of 1000 actinobacteria strains.</title>
        <authorList>
            <person name="Klenk H.-P."/>
        </authorList>
    </citation>
    <scope>NUCLEOTIDE SEQUENCE</scope>
    <source>
        <strain evidence="6">DSM 45977</strain>
    </source>
</reference>
<dbReference type="InterPro" id="IPR008567">
    <property type="entry name" value="BKACE"/>
</dbReference>
<evidence type="ECO:0000256" key="1">
    <source>
        <dbReference type="ARBA" id="ARBA00001947"/>
    </source>
</evidence>
<dbReference type="PANTHER" id="PTHR37418">
    <property type="entry name" value="3-KETO-5-AMINOHEXANOATE CLEAVAGE ENZYME-RELATED"/>
    <property type="match status" value="1"/>
</dbReference>
<organism evidence="6 7">
    <name type="scientific">Haloactinomyces albus</name>
    <dbReference type="NCBI Taxonomy" id="1352928"/>
    <lineage>
        <taxon>Bacteria</taxon>
        <taxon>Bacillati</taxon>
        <taxon>Actinomycetota</taxon>
        <taxon>Actinomycetes</taxon>
        <taxon>Actinopolysporales</taxon>
        <taxon>Actinopolysporaceae</taxon>
        <taxon>Haloactinomyces</taxon>
    </lineage>
</organism>
<gene>
    <name evidence="6" type="ORF">JOF55_002385</name>
</gene>
<keyword evidence="4" id="KW-0862">Zinc</keyword>
<proteinExistence type="predicted"/>
<accession>A0AAE3ZFS4</accession>
<dbReference type="GO" id="GO:0043720">
    <property type="term" value="F:3-keto-5-aminohexanoate cleavage activity"/>
    <property type="evidence" value="ECO:0007669"/>
    <property type="project" value="InterPro"/>
</dbReference>
<evidence type="ECO:0000256" key="5">
    <source>
        <dbReference type="SAM" id="MobiDB-lite"/>
    </source>
</evidence>
<evidence type="ECO:0000313" key="6">
    <source>
        <dbReference type="EMBL" id="MDR7302204.1"/>
    </source>
</evidence>
<keyword evidence="7" id="KW-1185">Reference proteome</keyword>
<dbReference type="Gene3D" id="3.20.20.70">
    <property type="entry name" value="Aldolase class I"/>
    <property type="match status" value="2"/>
</dbReference>
<evidence type="ECO:0000256" key="2">
    <source>
        <dbReference type="ARBA" id="ARBA00022679"/>
    </source>
</evidence>
<dbReference type="AlphaFoldDB" id="A0AAE3ZFS4"/>
<keyword evidence="2" id="KW-0808">Transferase</keyword>
<keyword evidence="3" id="KW-0479">Metal-binding</keyword>
<comment type="caution">
    <text evidence="6">The sequence shown here is derived from an EMBL/GenBank/DDBJ whole genome shotgun (WGS) entry which is preliminary data.</text>
</comment>
<evidence type="ECO:0000256" key="3">
    <source>
        <dbReference type="ARBA" id="ARBA00022723"/>
    </source>
</evidence>
<feature type="region of interest" description="Disordered" evidence="5">
    <location>
        <begin position="1"/>
        <end position="20"/>
    </location>
</feature>
<protein>
    <submittedName>
        <fullName evidence="6">Uncharacterized protein (DUF849 family)</fullName>
    </submittedName>
</protein>
<sequence length="263" mass="26504">MAAPSSTPGPSNTPAASSDARTGTVIVVAPTGAHAKADVAQLPVSSAEVAGAAADCERVGASVIDLEPRHDVSLPDVVAAVRARTGLIVRIAAHARSETPETLLDSGADVLICPLNAPEDFVATLREGARLRGVAVHYEASEIGQLATLRHLHGDAPVHAVLVFGGSKGMPGDVGTLAAALAELPEGATFSTVGVESASLPVLLATIAAGGHIRVGMADTLAYSEGAEVRDNTQLVARATGVAKIAQRPPLPPTQAREALGLT</sequence>
<evidence type="ECO:0000256" key="4">
    <source>
        <dbReference type="ARBA" id="ARBA00022833"/>
    </source>
</evidence>
<dbReference type="Proteomes" id="UP001180845">
    <property type="component" value="Unassembled WGS sequence"/>
</dbReference>
<evidence type="ECO:0000313" key="7">
    <source>
        <dbReference type="Proteomes" id="UP001180845"/>
    </source>
</evidence>
<dbReference type="PANTHER" id="PTHR37418:SF2">
    <property type="entry name" value="3-KETO-5-AMINOHEXANOATE CLEAVAGE ENZYME"/>
    <property type="match status" value="1"/>
</dbReference>
<dbReference type="InterPro" id="IPR013785">
    <property type="entry name" value="Aldolase_TIM"/>
</dbReference>
<name>A0AAE3ZFS4_9ACTN</name>
<dbReference type="GO" id="GO:0046872">
    <property type="term" value="F:metal ion binding"/>
    <property type="evidence" value="ECO:0007669"/>
    <property type="project" value="UniProtKB-KW"/>
</dbReference>
<comment type="cofactor">
    <cofactor evidence="1">
        <name>Zn(2+)</name>
        <dbReference type="ChEBI" id="CHEBI:29105"/>
    </cofactor>
</comment>